<proteinExistence type="predicted"/>
<dbReference type="Proteomes" id="UP000078561">
    <property type="component" value="Unassembled WGS sequence"/>
</dbReference>
<evidence type="ECO:0000313" key="2">
    <source>
        <dbReference type="Proteomes" id="UP000078561"/>
    </source>
</evidence>
<evidence type="ECO:0008006" key="3">
    <source>
        <dbReference type="Google" id="ProtNLM"/>
    </source>
</evidence>
<dbReference type="InParanoid" id="A0A168RYP8"/>
<accession>A0A168RYP8</accession>
<evidence type="ECO:0000313" key="1">
    <source>
        <dbReference type="EMBL" id="SAM07569.1"/>
    </source>
</evidence>
<keyword evidence="2" id="KW-1185">Reference proteome</keyword>
<dbReference type="AlphaFoldDB" id="A0A168RYP8"/>
<sequence length="70" mass="7679">MSQPMPTTEAYPAPQVAMTTERQVNAADNLKQQDETATDSMLRLRGGGCVKGCLETICCCCALEAIWRNR</sequence>
<dbReference type="OMA" id="TEAYPAP"/>
<dbReference type="OrthoDB" id="2230200at2759"/>
<reference evidence="1" key="1">
    <citation type="submission" date="2016-04" db="EMBL/GenBank/DDBJ databases">
        <authorList>
            <person name="Evans L.H."/>
            <person name="Alamgir A."/>
            <person name="Owens N."/>
            <person name="Weber N.D."/>
            <person name="Virtaneva K."/>
            <person name="Barbian K."/>
            <person name="Babar A."/>
            <person name="Rosenke K."/>
        </authorList>
    </citation>
    <scope>NUCLEOTIDE SEQUENCE [LARGE SCALE GENOMIC DNA]</scope>
    <source>
        <strain evidence="1">CBS 101.48</strain>
    </source>
</reference>
<gene>
    <name evidence="1" type="primary">ABSGL_13212.1 scaffold 13659</name>
</gene>
<dbReference type="EMBL" id="LT554760">
    <property type="protein sequence ID" value="SAM07569.1"/>
    <property type="molecule type" value="Genomic_DNA"/>
</dbReference>
<protein>
    <recommendedName>
        <fullName evidence="3">Cysteine-rich transmembrane CYSTM domain-containing protein</fullName>
    </recommendedName>
</protein>
<organism evidence="1">
    <name type="scientific">Absidia glauca</name>
    <name type="common">Pin mould</name>
    <dbReference type="NCBI Taxonomy" id="4829"/>
    <lineage>
        <taxon>Eukaryota</taxon>
        <taxon>Fungi</taxon>
        <taxon>Fungi incertae sedis</taxon>
        <taxon>Mucoromycota</taxon>
        <taxon>Mucoromycotina</taxon>
        <taxon>Mucoromycetes</taxon>
        <taxon>Mucorales</taxon>
        <taxon>Cunninghamellaceae</taxon>
        <taxon>Absidia</taxon>
    </lineage>
</organism>
<name>A0A168RYP8_ABSGL</name>